<gene>
    <name evidence="1" type="ORF">BDZ90DRAFT_180584</name>
</gene>
<dbReference type="EMBL" id="KZ819668">
    <property type="protein sequence ID" value="PWN27492.1"/>
    <property type="molecule type" value="Genomic_DNA"/>
</dbReference>
<accession>A0A316UQA5</accession>
<dbReference type="AlphaFoldDB" id="A0A316UQA5"/>
<name>A0A316UQA5_9BASI</name>
<evidence type="ECO:0000313" key="1">
    <source>
        <dbReference type="EMBL" id="PWN27492.1"/>
    </source>
</evidence>
<evidence type="ECO:0000313" key="2">
    <source>
        <dbReference type="Proteomes" id="UP000245884"/>
    </source>
</evidence>
<reference evidence="1 2" key="1">
    <citation type="journal article" date="2018" name="Mol. Biol. Evol.">
        <title>Broad Genomic Sampling Reveals a Smut Pathogenic Ancestry of the Fungal Clade Ustilaginomycotina.</title>
        <authorList>
            <person name="Kijpornyongpan T."/>
            <person name="Mondo S.J."/>
            <person name="Barry K."/>
            <person name="Sandor L."/>
            <person name="Lee J."/>
            <person name="Lipzen A."/>
            <person name="Pangilinan J."/>
            <person name="LaButti K."/>
            <person name="Hainaut M."/>
            <person name="Henrissat B."/>
            <person name="Grigoriev I.V."/>
            <person name="Spatafora J.W."/>
            <person name="Aime M.C."/>
        </authorList>
    </citation>
    <scope>NUCLEOTIDE SEQUENCE [LARGE SCALE GENOMIC DNA]</scope>
    <source>
        <strain evidence="1 2">MCA 5214</strain>
    </source>
</reference>
<protein>
    <submittedName>
        <fullName evidence="1">Uncharacterized protein</fullName>
    </submittedName>
</protein>
<dbReference type="GeneID" id="37025592"/>
<sequence>MDLQRVAGLWYDPSCLVIPSRWPSSQCVNSALVSACLPRAACVPAISAIHEATGFASGGCPPRVPIGSRALDPASSEVDAHLVLIVISSNECAVGGIKYICRA</sequence>
<proteinExistence type="predicted"/>
<organism evidence="1 2">
    <name type="scientific">Jaminaea rosea</name>
    <dbReference type="NCBI Taxonomy" id="1569628"/>
    <lineage>
        <taxon>Eukaryota</taxon>
        <taxon>Fungi</taxon>
        <taxon>Dikarya</taxon>
        <taxon>Basidiomycota</taxon>
        <taxon>Ustilaginomycotina</taxon>
        <taxon>Exobasidiomycetes</taxon>
        <taxon>Microstromatales</taxon>
        <taxon>Microstromatales incertae sedis</taxon>
        <taxon>Jaminaea</taxon>
    </lineage>
</organism>
<keyword evidence="2" id="KW-1185">Reference proteome</keyword>
<dbReference type="Proteomes" id="UP000245884">
    <property type="component" value="Unassembled WGS sequence"/>
</dbReference>
<dbReference type="RefSeq" id="XP_025362104.1">
    <property type="nucleotide sequence ID" value="XM_025503769.1"/>
</dbReference>